<evidence type="ECO:0000256" key="22">
    <source>
        <dbReference type="PIRSR" id="PIRSR600829-3"/>
    </source>
</evidence>
<feature type="binding site" evidence="22">
    <location>
        <position position="46"/>
    </location>
    <ligand>
        <name>ATP</name>
        <dbReference type="ChEBI" id="CHEBI:30616"/>
    </ligand>
</feature>
<feature type="binding site" evidence="22">
    <location>
        <position position="106"/>
    </location>
    <ligand>
        <name>ATP</name>
        <dbReference type="ChEBI" id="CHEBI:30616"/>
    </ligand>
</feature>
<organism evidence="26 27">
    <name type="scientific">Helicobacter equorum</name>
    <dbReference type="NCBI Taxonomy" id="361872"/>
    <lineage>
        <taxon>Bacteria</taxon>
        <taxon>Pseudomonadati</taxon>
        <taxon>Campylobacterota</taxon>
        <taxon>Epsilonproteobacteria</taxon>
        <taxon>Campylobacterales</taxon>
        <taxon>Helicobacteraceae</taxon>
        <taxon>Helicobacter</taxon>
    </lineage>
</organism>
<feature type="compositionally biased region" description="Polar residues" evidence="25">
    <location>
        <begin position="1"/>
        <end position="10"/>
    </location>
</feature>
<evidence type="ECO:0000256" key="8">
    <source>
        <dbReference type="ARBA" id="ARBA00022679"/>
    </source>
</evidence>
<feature type="binding site" evidence="21">
    <location>
        <begin position="52"/>
        <end position="55"/>
    </location>
    <ligand>
        <name>substrate</name>
    </ligand>
</feature>
<dbReference type="OrthoDB" id="5460798at2"/>
<keyword evidence="6" id="KW-0444">Lipid biosynthesis</keyword>
<keyword evidence="10 23" id="KW-0479">Metal-binding</keyword>
<comment type="subcellular location">
    <subcellularLocation>
        <location evidence="1">Cell inner membrane</location>
        <topology evidence="1">Multi-pass membrane protein</topology>
    </subcellularLocation>
</comment>
<keyword evidence="9 24" id="KW-0812">Transmembrane</keyword>
<dbReference type="CDD" id="cd14264">
    <property type="entry name" value="DAGK_IM"/>
    <property type="match status" value="1"/>
</dbReference>
<feature type="binding site" evidence="21">
    <location>
        <position position="128"/>
    </location>
    <ligand>
        <name>substrate</name>
    </ligand>
</feature>
<keyword evidence="7" id="KW-0997">Cell inner membrane</keyword>
<evidence type="ECO:0000256" key="11">
    <source>
        <dbReference type="ARBA" id="ARBA00022741"/>
    </source>
</evidence>
<evidence type="ECO:0000256" key="24">
    <source>
        <dbReference type="RuleBase" id="RU363065"/>
    </source>
</evidence>
<feature type="region of interest" description="Disordered" evidence="25">
    <location>
        <begin position="1"/>
        <end position="30"/>
    </location>
</feature>
<dbReference type="InterPro" id="IPR036945">
    <property type="entry name" value="DAGK_sf"/>
</dbReference>
<evidence type="ECO:0000256" key="16">
    <source>
        <dbReference type="ARBA" id="ARBA00023098"/>
    </source>
</evidence>
<evidence type="ECO:0000256" key="19">
    <source>
        <dbReference type="ARBA" id="ARBA00023264"/>
    </source>
</evidence>
<comment type="caution">
    <text evidence="26">The sequence shown here is derived from an EMBL/GenBank/DDBJ whole genome shotgun (WGS) entry which is preliminary data.</text>
</comment>
<feature type="binding site" evidence="22">
    <location>
        <position position="39"/>
    </location>
    <ligand>
        <name>ATP</name>
        <dbReference type="ChEBI" id="CHEBI:30616"/>
    </ligand>
</feature>
<keyword evidence="27" id="KW-1185">Reference proteome</keyword>
<comment type="cofactor">
    <cofactor evidence="23">
        <name>Mg(2+)</name>
        <dbReference type="ChEBI" id="CHEBI:18420"/>
    </cofactor>
    <text evidence="23">Mn(2+), Zn(2+), Cd(2+) and Co(2+) support activity to lesser extents.</text>
</comment>
<dbReference type="PROSITE" id="PS01069">
    <property type="entry name" value="DAGK_PROKAR"/>
    <property type="match status" value="1"/>
</dbReference>
<name>A0A3D8IMJ9_9HELI</name>
<evidence type="ECO:0000256" key="6">
    <source>
        <dbReference type="ARBA" id="ARBA00022516"/>
    </source>
</evidence>
<protein>
    <recommendedName>
        <fullName evidence="4 24">Diacylglycerol kinase</fullName>
        <ecNumber evidence="3 24">2.7.1.107</ecNumber>
    </recommendedName>
</protein>
<keyword evidence="13 22" id="KW-0067">ATP-binding</keyword>
<accession>A0A3D8IMJ9</accession>
<dbReference type="Proteomes" id="UP000256514">
    <property type="component" value="Unassembled WGS sequence"/>
</dbReference>
<evidence type="ECO:0000313" key="26">
    <source>
        <dbReference type="EMBL" id="RDU66323.1"/>
    </source>
</evidence>
<dbReference type="GO" id="GO:0005886">
    <property type="term" value="C:plasma membrane"/>
    <property type="evidence" value="ECO:0007669"/>
    <property type="project" value="UniProtKB-SubCell"/>
</dbReference>
<evidence type="ECO:0000256" key="10">
    <source>
        <dbReference type="ARBA" id="ARBA00022723"/>
    </source>
</evidence>
<feature type="binding site" evidence="21">
    <location>
        <position position="99"/>
    </location>
    <ligand>
        <name>substrate</name>
    </ligand>
</feature>
<feature type="transmembrane region" description="Helical" evidence="24">
    <location>
        <begin position="126"/>
        <end position="145"/>
    </location>
</feature>
<keyword evidence="12 24" id="KW-0418">Kinase</keyword>
<dbReference type="PANTHER" id="PTHR34299">
    <property type="entry name" value="DIACYLGLYCEROL KINASE"/>
    <property type="match status" value="1"/>
</dbReference>
<evidence type="ECO:0000256" key="18">
    <source>
        <dbReference type="ARBA" id="ARBA00023209"/>
    </source>
</evidence>
<comment type="function">
    <text evidence="24">Catalyzes the ATP-dependent phosphorylation of sn-l,2-diacylglycerol (DAG) to phosphatidic acid. Involved in the recycling of diacylglycerol produced as a by-product during membrane-derived oligosaccharide (MDO) biosynthesis.</text>
</comment>
<keyword evidence="5" id="KW-1003">Cell membrane</keyword>
<evidence type="ECO:0000256" key="2">
    <source>
        <dbReference type="ARBA" id="ARBA00005967"/>
    </source>
</evidence>
<keyword evidence="14 23" id="KW-0460">Magnesium</keyword>
<evidence type="ECO:0000256" key="14">
    <source>
        <dbReference type="ARBA" id="ARBA00022842"/>
    </source>
</evidence>
<feature type="transmembrane region" description="Helical" evidence="24">
    <location>
        <begin position="85"/>
        <end position="105"/>
    </location>
</feature>
<keyword evidence="19 24" id="KW-1208">Phospholipid metabolism</keyword>
<evidence type="ECO:0000256" key="21">
    <source>
        <dbReference type="PIRSR" id="PIRSR600829-2"/>
    </source>
</evidence>
<dbReference type="PANTHER" id="PTHR34299:SF1">
    <property type="entry name" value="DIACYLGLYCEROL KINASE"/>
    <property type="match status" value="1"/>
</dbReference>
<dbReference type="GO" id="GO:0046872">
    <property type="term" value="F:metal ion binding"/>
    <property type="evidence" value="ECO:0007669"/>
    <property type="project" value="UniProtKB-KW"/>
</dbReference>
<evidence type="ECO:0000313" key="27">
    <source>
        <dbReference type="Proteomes" id="UP000256514"/>
    </source>
</evidence>
<evidence type="ECO:0000256" key="9">
    <source>
        <dbReference type="ARBA" id="ARBA00022692"/>
    </source>
</evidence>
<evidence type="ECO:0000256" key="25">
    <source>
        <dbReference type="SAM" id="MobiDB-lite"/>
    </source>
</evidence>
<dbReference type="RefSeq" id="WP_115571493.1">
    <property type="nucleotide sequence ID" value="NZ_NXLT01000007.1"/>
</dbReference>
<feature type="binding site" evidence="23">
    <location>
        <position position="58"/>
    </location>
    <ligand>
        <name>a divalent metal cation</name>
        <dbReference type="ChEBI" id="CHEBI:60240"/>
    </ligand>
</feature>
<evidence type="ECO:0000256" key="20">
    <source>
        <dbReference type="PIRSR" id="PIRSR600829-1"/>
    </source>
</evidence>
<dbReference type="GO" id="GO:0006654">
    <property type="term" value="P:phosphatidic acid biosynthetic process"/>
    <property type="evidence" value="ECO:0007669"/>
    <property type="project" value="InterPro"/>
</dbReference>
<feature type="binding site" evidence="23">
    <location>
        <position position="106"/>
    </location>
    <ligand>
        <name>a divalent metal cation</name>
        <dbReference type="ChEBI" id="CHEBI:60240"/>
    </ligand>
</feature>
<reference evidence="26 27" key="1">
    <citation type="submission" date="2018-04" db="EMBL/GenBank/DDBJ databases">
        <title>Novel Campyloabacter and Helicobacter Species and Strains.</title>
        <authorList>
            <person name="Mannion A.J."/>
            <person name="Shen Z."/>
            <person name="Fox J.G."/>
        </authorList>
    </citation>
    <scope>NUCLEOTIDE SEQUENCE [LARGE SCALE GENOMIC DNA]</scope>
    <source>
        <strain evidence="26 27">MIT 12-6600</strain>
    </source>
</reference>
<evidence type="ECO:0000256" key="1">
    <source>
        <dbReference type="ARBA" id="ARBA00004429"/>
    </source>
</evidence>
<evidence type="ECO:0000256" key="12">
    <source>
        <dbReference type="ARBA" id="ARBA00022777"/>
    </source>
</evidence>
<evidence type="ECO:0000256" key="23">
    <source>
        <dbReference type="PIRSR" id="PIRSR600829-4"/>
    </source>
</evidence>
<evidence type="ECO:0000256" key="3">
    <source>
        <dbReference type="ARBA" id="ARBA00012133"/>
    </source>
</evidence>
<evidence type="ECO:0000256" key="15">
    <source>
        <dbReference type="ARBA" id="ARBA00022989"/>
    </source>
</evidence>
<dbReference type="GO" id="GO:0004143">
    <property type="term" value="F:ATP-dependent diacylglycerol kinase activity"/>
    <property type="evidence" value="ECO:0007669"/>
    <property type="project" value="UniProtKB-EC"/>
</dbReference>
<comment type="catalytic activity">
    <reaction evidence="24">
        <text>a 1,2-diacyl-sn-glycerol + ATP = a 1,2-diacyl-sn-glycero-3-phosphate + ADP + H(+)</text>
        <dbReference type="Rhea" id="RHEA:10272"/>
        <dbReference type="ChEBI" id="CHEBI:15378"/>
        <dbReference type="ChEBI" id="CHEBI:17815"/>
        <dbReference type="ChEBI" id="CHEBI:30616"/>
        <dbReference type="ChEBI" id="CHEBI:58608"/>
        <dbReference type="ChEBI" id="CHEBI:456216"/>
        <dbReference type="EC" id="2.7.1.107"/>
    </reaction>
</comment>
<keyword evidence="18" id="KW-0594">Phospholipid biosynthesis</keyword>
<feature type="binding site" evidence="22">
    <location>
        <begin position="124"/>
        <end position="125"/>
    </location>
    <ligand>
        <name>ATP</name>
        <dbReference type="ChEBI" id="CHEBI:30616"/>
    </ligand>
</feature>
<dbReference type="EC" id="2.7.1.107" evidence="3 24"/>
<gene>
    <name evidence="26" type="ORF">CQA54_07570</name>
</gene>
<feature type="active site" description="Proton acceptor" evidence="20">
    <location>
        <position position="99"/>
    </location>
</feature>
<evidence type="ECO:0000256" key="17">
    <source>
        <dbReference type="ARBA" id="ARBA00023136"/>
    </source>
</evidence>
<sequence length="152" mass="17515">MQEHYTNNETSKSHRETYLHNTCNQNTRNAKKGKKGLKRIWNAFLYSLDGFRAAWSDEAAFRQIVGLCVIFIPLALWIARDWQEGVLLLLPCFLALMAELINSAIENAVDYTGIEIHPLAKKAKDMGSAVQFLALTFWVCVWVWYGVMRFLE</sequence>
<keyword evidence="11 22" id="KW-0547">Nucleotide-binding</keyword>
<keyword evidence="16 24" id="KW-0443">Lipid metabolism</keyword>
<feature type="transmembrane region" description="Helical" evidence="24">
    <location>
        <begin position="60"/>
        <end position="79"/>
    </location>
</feature>
<dbReference type="EMBL" id="NXLT01000007">
    <property type="protein sequence ID" value="RDU66323.1"/>
    <property type="molecule type" value="Genomic_DNA"/>
</dbReference>
<comment type="similarity">
    <text evidence="2 24">Belongs to the bacterial diacylglycerol kinase family.</text>
</comment>
<proteinExistence type="inferred from homology"/>
<dbReference type="InterPro" id="IPR000829">
    <property type="entry name" value="DAGK"/>
</dbReference>
<feature type="compositionally biased region" description="Polar residues" evidence="25">
    <location>
        <begin position="19"/>
        <end position="28"/>
    </location>
</feature>
<feature type="binding site" evidence="22">
    <location>
        <begin position="115"/>
        <end position="117"/>
    </location>
    <ligand>
        <name>ATP</name>
        <dbReference type="ChEBI" id="CHEBI:30616"/>
    </ligand>
</feature>
<keyword evidence="17 24" id="KW-0472">Membrane</keyword>
<evidence type="ECO:0000256" key="5">
    <source>
        <dbReference type="ARBA" id="ARBA00022475"/>
    </source>
</evidence>
<dbReference type="InterPro" id="IPR033718">
    <property type="entry name" value="DAGK_prok"/>
</dbReference>
<keyword evidence="15 24" id="KW-1133">Transmembrane helix</keyword>
<dbReference type="Pfam" id="PF01219">
    <property type="entry name" value="DAGK_prokar"/>
    <property type="match status" value="1"/>
</dbReference>
<keyword evidence="8 24" id="KW-0808">Transferase</keyword>
<evidence type="ECO:0000256" key="7">
    <source>
        <dbReference type="ARBA" id="ARBA00022519"/>
    </source>
</evidence>
<feature type="binding site" evidence="21">
    <location>
        <position position="39"/>
    </location>
    <ligand>
        <name>substrate</name>
    </ligand>
</feature>
<feature type="binding site" evidence="22">
    <location>
        <position position="58"/>
    </location>
    <ligand>
        <name>ATP</name>
        <dbReference type="ChEBI" id="CHEBI:30616"/>
    </ligand>
</feature>
<dbReference type="AlphaFoldDB" id="A0A3D8IMJ9"/>
<evidence type="ECO:0000256" key="4">
    <source>
        <dbReference type="ARBA" id="ARBA00017575"/>
    </source>
</evidence>
<dbReference type="Gene3D" id="1.10.287.3610">
    <property type="match status" value="1"/>
</dbReference>
<dbReference type="GO" id="GO:0005524">
    <property type="term" value="F:ATP binding"/>
    <property type="evidence" value="ECO:0007669"/>
    <property type="project" value="UniProtKB-KW"/>
</dbReference>
<evidence type="ECO:0000256" key="13">
    <source>
        <dbReference type="ARBA" id="ARBA00022840"/>
    </source>
</evidence>